<keyword evidence="12" id="KW-1185">Reference proteome</keyword>
<protein>
    <recommendedName>
        <fullName evidence="2">Cell division protein ZapA</fullName>
    </recommendedName>
    <alternativeName>
        <fullName evidence="9">Z ring-associated protein ZapA</fullName>
    </alternativeName>
</protein>
<dbReference type="InterPro" id="IPR007838">
    <property type="entry name" value="Cell_div_ZapA-like"/>
</dbReference>
<evidence type="ECO:0000256" key="5">
    <source>
        <dbReference type="ARBA" id="ARBA00023210"/>
    </source>
</evidence>
<evidence type="ECO:0000313" key="11">
    <source>
        <dbReference type="EMBL" id="MDM8201848.1"/>
    </source>
</evidence>
<comment type="subcellular location">
    <subcellularLocation>
        <location evidence="1">Cytoplasm</location>
    </subcellularLocation>
</comment>
<dbReference type="PANTHER" id="PTHR34981">
    <property type="entry name" value="CELL DIVISION PROTEIN ZAPA"/>
    <property type="match status" value="1"/>
</dbReference>
<comment type="caution">
    <text evidence="11">The sequence shown here is derived from an EMBL/GenBank/DDBJ whole genome shotgun (WGS) entry which is preliminary data.</text>
</comment>
<evidence type="ECO:0000256" key="6">
    <source>
        <dbReference type="ARBA" id="ARBA00023306"/>
    </source>
</evidence>
<keyword evidence="4 11" id="KW-0132">Cell division</keyword>
<keyword evidence="5" id="KW-0717">Septation</keyword>
<organism evidence="11 12">
    <name type="scientific">Allofournierella massiliensis</name>
    <dbReference type="NCBI Taxonomy" id="1650663"/>
    <lineage>
        <taxon>Bacteria</taxon>
        <taxon>Bacillati</taxon>
        <taxon>Bacillota</taxon>
        <taxon>Clostridia</taxon>
        <taxon>Eubacteriales</taxon>
        <taxon>Oscillospiraceae</taxon>
        <taxon>Allofournierella</taxon>
    </lineage>
</organism>
<reference evidence="11 12" key="1">
    <citation type="submission" date="2023-06" db="EMBL/GenBank/DDBJ databases">
        <title>Identification and characterization of horizontal gene transfer across gut microbiota members of farm animals based on homology search.</title>
        <authorList>
            <person name="Schwarzerova J."/>
            <person name="Nykrynova M."/>
            <person name="Jureckova K."/>
            <person name="Cejkova D."/>
            <person name="Rychlik I."/>
        </authorList>
    </citation>
    <scope>NUCLEOTIDE SEQUENCE [LARGE SCALE GENOMIC DNA]</scope>
    <source>
        <strain evidence="11 12">ET340</strain>
    </source>
</reference>
<evidence type="ECO:0000256" key="1">
    <source>
        <dbReference type="ARBA" id="ARBA00004496"/>
    </source>
</evidence>
<evidence type="ECO:0000256" key="2">
    <source>
        <dbReference type="ARBA" id="ARBA00015195"/>
    </source>
</evidence>
<reference evidence="11 12" key="3">
    <citation type="submission" date="2023-06" db="EMBL/GenBank/DDBJ databases">
        <authorList>
            <person name="Zeman M."/>
            <person name="Kubasova T."/>
            <person name="Jahodarova E."/>
            <person name="Nykrynova M."/>
            <person name="Rychlik I."/>
        </authorList>
    </citation>
    <scope>NUCLEOTIDE SEQUENCE [LARGE SCALE GENOMIC DNA]</scope>
    <source>
        <strain evidence="11 12">ET340</strain>
    </source>
</reference>
<dbReference type="Pfam" id="PF05164">
    <property type="entry name" value="ZapA"/>
    <property type="match status" value="1"/>
</dbReference>
<evidence type="ECO:0000256" key="10">
    <source>
        <dbReference type="SAM" id="MobiDB-lite"/>
    </source>
</evidence>
<feature type="compositionally biased region" description="Acidic residues" evidence="10">
    <location>
        <begin position="129"/>
        <end position="143"/>
    </location>
</feature>
<dbReference type="SUPFAM" id="SSF102829">
    <property type="entry name" value="Cell division protein ZapA-like"/>
    <property type="match status" value="1"/>
</dbReference>
<dbReference type="InterPro" id="IPR036192">
    <property type="entry name" value="Cell_div_ZapA-like_sf"/>
</dbReference>
<dbReference type="GO" id="GO:0051301">
    <property type="term" value="P:cell division"/>
    <property type="evidence" value="ECO:0007669"/>
    <property type="project" value="UniProtKB-KW"/>
</dbReference>
<keyword evidence="6" id="KW-0131">Cell cycle</keyword>
<evidence type="ECO:0000256" key="3">
    <source>
        <dbReference type="ARBA" id="ARBA00022490"/>
    </source>
</evidence>
<dbReference type="PANTHER" id="PTHR34981:SF1">
    <property type="entry name" value="CELL DIVISION PROTEIN ZAPA"/>
    <property type="match status" value="1"/>
</dbReference>
<sequence length="143" mass="15428">MPVTKVKLTICGSNYIVSTTDSEEYVNQLAERLDTDMTEIMTQNPSASVAASAVISALSYLDELNKNASSTDNMRAQIKDYLEDAAKAKLEAENARRQVEKLTAELEALKARQAAAAKAAQAEEKAEEAAAEEAPASEESNEQ</sequence>
<reference evidence="12" key="2">
    <citation type="submission" date="2023-06" db="EMBL/GenBank/DDBJ databases">
        <title>Identification and characterization of horizontal gene transfer across gut microbiota members of farm animals based on homology search.</title>
        <authorList>
            <person name="Zeman M."/>
            <person name="Kubasova T."/>
            <person name="Jahodarova E."/>
            <person name="Nykrynova M."/>
            <person name="Rychlik I."/>
        </authorList>
    </citation>
    <scope>NUCLEOTIDE SEQUENCE [LARGE SCALE GENOMIC DNA]</scope>
    <source>
        <strain evidence="12">ET340</strain>
    </source>
</reference>
<dbReference type="EMBL" id="JAUDCL010000021">
    <property type="protein sequence ID" value="MDM8201848.1"/>
    <property type="molecule type" value="Genomic_DNA"/>
</dbReference>
<dbReference type="Gene3D" id="6.10.250.790">
    <property type="match status" value="1"/>
</dbReference>
<dbReference type="RefSeq" id="WP_289600289.1">
    <property type="nucleotide sequence ID" value="NZ_JAUDCL010000021.1"/>
</dbReference>
<comment type="function">
    <text evidence="7">Activator of cell division through the inhibition of FtsZ GTPase activity, therefore promoting FtsZ assembly into bundles of protofilaments necessary for the formation of the division Z ring. It is recruited early at mid-cell but it is not essential for cell division.</text>
</comment>
<evidence type="ECO:0000256" key="9">
    <source>
        <dbReference type="ARBA" id="ARBA00033158"/>
    </source>
</evidence>
<name>A0ABT7UU68_9FIRM</name>
<keyword evidence="3" id="KW-0963">Cytoplasm</keyword>
<proteinExistence type="predicted"/>
<evidence type="ECO:0000256" key="8">
    <source>
        <dbReference type="ARBA" id="ARBA00026068"/>
    </source>
</evidence>
<accession>A0ABT7UU68</accession>
<dbReference type="Proteomes" id="UP001529380">
    <property type="component" value="Unassembled WGS sequence"/>
</dbReference>
<dbReference type="InterPro" id="IPR053712">
    <property type="entry name" value="Bac_CellDiv_Activator"/>
</dbReference>
<feature type="region of interest" description="Disordered" evidence="10">
    <location>
        <begin position="113"/>
        <end position="143"/>
    </location>
</feature>
<gene>
    <name evidence="11" type="primary">zapA</name>
    <name evidence="11" type="ORF">QUW08_11185</name>
</gene>
<evidence type="ECO:0000256" key="7">
    <source>
        <dbReference type="ARBA" id="ARBA00024910"/>
    </source>
</evidence>
<comment type="subunit">
    <text evidence="8">Homodimer. Interacts with FtsZ.</text>
</comment>
<evidence type="ECO:0000256" key="4">
    <source>
        <dbReference type="ARBA" id="ARBA00022618"/>
    </source>
</evidence>
<evidence type="ECO:0000313" key="12">
    <source>
        <dbReference type="Proteomes" id="UP001529380"/>
    </source>
</evidence>